<evidence type="ECO:0000256" key="4">
    <source>
        <dbReference type="PROSITE-ProRule" id="PRU00339"/>
    </source>
</evidence>
<dbReference type="GO" id="GO:0034975">
    <property type="term" value="P:protein folding in endoplasmic reticulum"/>
    <property type="evidence" value="ECO:0007669"/>
    <property type="project" value="TreeGrafter"/>
</dbReference>
<dbReference type="InterPro" id="IPR001623">
    <property type="entry name" value="DnaJ_domain"/>
</dbReference>
<evidence type="ECO:0000256" key="5">
    <source>
        <dbReference type="SAM" id="MobiDB-lite"/>
    </source>
</evidence>
<keyword evidence="2 6" id="KW-0732">Signal</keyword>
<dbReference type="GO" id="GO:0051787">
    <property type="term" value="F:misfolded protein binding"/>
    <property type="evidence" value="ECO:0007669"/>
    <property type="project" value="TreeGrafter"/>
</dbReference>
<dbReference type="Gene3D" id="1.10.287.110">
    <property type="entry name" value="DnaJ domain"/>
    <property type="match status" value="1"/>
</dbReference>
<feature type="signal peptide" evidence="6">
    <location>
        <begin position="1"/>
        <end position="25"/>
    </location>
</feature>
<evidence type="ECO:0000259" key="7">
    <source>
        <dbReference type="PROSITE" id="PS50076"/>
    </source>
</evidence>
<evidence type="ECO:0000256" key="6">
    <source>
        <dbReference type="SAM" id="SignalP"/>
    </source>
</evidence>
<dbReference type="SUPFAM" id="SSF48452">
    <property type="entry name" value="TPR-like"/>
    <property type="match status" value="3"/>
</dbReference>
<evidence type="ECO:0000256" key="3">
    <source>
        <dbReference type="ARBA" id="ARBA00022824"/>
    </source>
</evidence>
<sequence>MFLLLLPSCLTALILSALVAAQAEATSELQPLIDSANSFLTTGQFNNAIGAYSEAIEQLPTDYILYYKRATAYYSLSRHQNALHDFDKVLDLTSNNFDKALLMKGRIYAKEGDWSAARDTLKRYSARVGRDTGAGDLLFGVSEGEVASNKAVQSKRAGLYQACVASATEALKVATHSSQLRELRADCALGSGDVQQAVGDLIRLTHLTAPSTPLLLHIAQLSYFLLPPSTQAQTTLKQCLHYDPDSKPCATLHRKLKKLEKAFEKLSALRERGDWRGVVDLLYGKSSRETPLGTALVSDFDAEMAQIEAPALISPSKVSERRKDIFRAMCQAYVKLEQAKRAGWWCDELLKFEGNADDVDGLVGRGEAALAKEEWEEAVRALEKAFEASGRSNQDVMQRLQKAQRLLKQSRQKDYYKVLDVARDADERTIKKAYRRAAKSAHPDKGGNEDKMAAVNEAYEVLSNPELRQRFDNGEDPNDPAAAAGGHPFQQGGHPFMQQFFQGGGSGGG</sequence>
<dbReference type="SMART" id="SM00271">
    <property type="entry name" value="DnaJ"/>
    <property type="match status" value="1"/>
</dbReference>
<gene>
    <name evidence="8" type="ORF">EW145_g7046</name>
</gene>
<organism evidence="8 9">
    <name type="scientific">Phellinidium pouzarii</name>
    <dbReference type="NCBI Taxonomy" id="167371"/>
    <lineage>
        <taxon>Eukaryota</taxon>
        <taxon>Fungi</taxon>
        <taxon>Dikarya</taxon>
        <taxon>Basidiomycota</taxon>
        <taxon>Agaricomycotina</taxon>
        <taxon>Agaricomycetes</taxon>
        <taxon>Hymenochaetales</taxon>
        <taxon>Hymenochaetaceae</taxon>
        <taxon>Phellinidium</taxon>
    </lineage>
</organism>
<proteinExistence type="predicted"/>
<dbReference type="Pfam" id="PF00226">
    <property type="entry name" value="DnaJ"/>
    <property type="match status" value="1"/>
</dbReference>
<keyword evidence="4" id="KW-0802">TPR repeat</keyword>
<name>A0A4S4KQW1_9AGAM</name>
<dbReference type="OrthoDB" id="1726119at2759"/>
<reference evidence="8 9" key="1">
    <citation type="submission" date="2019-02" db="EMBL/GenBank/DDBJ databases">
        <title>Genome sequencing of the rare red list fungi Phellinidium pouzarii.</title>
        <authorList>
            <person name="Buettner E."/>
            <person name="Kellner H."/>
        </authorList>
    </citation>
    <scope>NUCLEOTIDE SEQUENCE [LARGE SCALE GENOMIC DNA]</scope>
    <source>
        <strain evidence="8 9">DSM 108285</strain>
    </source>
</reference>
<keyword evidence="3" id="KW-0256">Endoplasmic reticulum</keyword>
<evidence type="ECO:0000256" key="1">
    <source>
        <dbReference type="ARBA" id="ARBA00004240"/>
    </source>
</evidence>
<feature type="compositionally biased region" description="Low complexity" evidence="5">
    <location>
        <begin position="489"/>
        <end position="501"/>
    </location>
</feature>
<dbReference type="SMART" id="SM00028">
    <property type="entry name" value="TPR"/>
    <property type="match status" value="5"/>
</dbReference>
<feature type="chain" id="PRO_5020352016" description="J domain-containing protein" evidence="6">
    <location>
        <begin position="26"/>
        <end position="509"/>
    </location>
</feature>
<dbReference type="Pfam" id="PF13174">
    <property type="entry name" value="TPR_6"/>
    <property type="match status" value="1"/>
</dbReference>
<dbReference type="PANTHER" id="PTHR44140">
    <property type="entry name" value="LD25575P"/>
    <property type="match status" value="1"/>
</dbReference>
<dbReference type="Gene3D" id="1.25.40.10">
    <property type="entry name" value="Tetratricopeptide repeat domain"/>
    <property type="match status" value="1"/>
</dbReference>
<dbReference type="PROSITE" id="PS50076">
    <property type="entry name" value="DNAJ_2"/>
    <property type="match status" value="1"/>
</dbReference>
<dbReference type="GO" id="GO:0051087">
    <property type="term" value="F:protein-folding chaperone binding"/>
    <property type="evidence" value="ECO:0007669"/>
    <property type="project" value="TreeGrafter"/>
</dbReference>
<accession>A0A4S4KQW1</accession>
<dbReference type="EMBL" id="SGPK01000624">
    <property type="protein sequence ID" value="THH00661.1"/>
    <property type="molecule type" value="Genomic_DNA"/>
</dbReference>
<dbReference type="GO" id="GO:0005783">
    <property type="term" value="C:endoplasmic reticulum"/>
    <property type="evidence" value="ECO:0007669"/>
    <property type="project" value="UniProtKB-SubCell"/>
</dbReference>
<dbReference type="Pfam" id="PF13432">
    <property type="entry name" value="TPR_16"/>
    <property type="match status" value="1"/>
</dbReference>
<feature type="region of interest" description="Disordered" evidence="5">
    <location>
        <begin position="469"/>
        <end position="509"/>
    </location>
</feature>
<protein>
    <recommendedName>
        <fullName evidence="7">J domain-containing protein</fullName>
    </recommendedName>
</protein>
<evidence type="ECO:0000313" key="9">
    <source>
        <dbReference type="Proteomes" id="UP000308199"/>
    </source>
</evidence>
<feature type="repeat" description="TPR" evidence="4">
    <location>
        <begin position="63"/>
        <end position="96"/>
    </location>
</feature>
<evidence type="ECO:0000256" key="2">
    <source>
        <dbReference type="ARBA" id="ARBA00022729"/>
    </source>
</evidence>
<dbReference type="PRINTS" id="PR00625">
    <property type="entry name" value="JDOMAIN"/>
</dbReference>
<dbReference type="AlphaFoldDB" id="A0A4S4KQW1"/>
<dbReference type="PROSITE" id="PS50005">
    <property type="entry name" value="TPR"/>
    <property type="match status" value="1"/>
</dbReference>
<comment type="caution">
    <text evidence="8">The sequence shown here is derived from an EMBL/GenBank/DDBJ whole genome shotgun (WGS) entry which is preliminary data.</text>
</comment>
<dbReference type="InterPro" id="IPR051727">
    <property type="entry name" value="DnaJ_C3_Co-chaperones"/>
</dbReference>
<dbReference type="InterPro" id="IPR011990">
    <property type="entry name" value="TPR-like_helical_dom_sf"/>
</dbReference>
<comment type="subcellular location">
    <subcellularLocation>
        <location evidence="1">Endoplasmic reticulum</location>
    </subcellularLocation>
</comment>
<dbReference type="SUPFAM" id="SSF46565">
    <property type="entry name" value="Chaperone J-domain"/>
    <property type="match status" value="1"/>
</dbReference>
<evidence type="ECO:0000313" key="8">
    <source>
        <dbReference type="EMBL" id="THH00661.1"/>
    </source>
</evidence>
<dbReference type="Proteomes" id="UP000308199">
    <property type="component" value="Unassembled WGS sequence"/>
</dbReference>
<dbReference type="CDD" id="cd06257">
    <property type="entry name" value="DnaJ"/>
    <property type="match status" value="1"/>
</dbReference>
<dbReference type="InterPro" id="IPR019734">
    <property type="entry name" value="TPR_rpt"/>
</dbReference>
<feature type="non-terminal residue" evidence="8">
    <location>
        <position position="509"/>
    </location>
</feature>
<dbReference type="InterPro" id="IPR036869">
    <property type="entry name" value="J_dom_sf"/>
</dbReference>
<feature type="domain" description="J" evidence="7">
    <location>
        <begin position="414"/>
        <end position="475"/>
    </location>
</feature>
<dbReference type="PANTHER" id="PTHR44140:SF2">
    <property type="entry name" value="LD25575P"/>
    <property type="match status" value="1"/>
</dbReference>
<keyword evidence="9" id="KW-1185">Reference proteome</keyword>